<keyword evidence="8" id="KW-0460">Magnesium</keyword>
<dbReference type="SFLD" id="SFLDG01140">
    <property type="entry name" value="C2.B:_Phosphomannomutase_and_P"/>
    <property type="match status" value="1"/>
</dbReference>
<dbReference type="EMBL" id="JAVHJV010000004">
    <property type="protein sequence ID" value="KAK5943687.1"/>
    <property type="molecule type" value="Genomic_DNA"/>
</dbReference>
<dbReference type="PANTHER" id="PTHR10466">
    <property type="entry name" value="PHOSPHOMANNOMUTASE"/>
    <property type="match status" value="1"/>
</dbReference>
<keyword evidence="9 10" id="KW-0413">Isomerase</keyword>
<comment type="catalytic activity">
    <reaction evidence="10">
        <text>alpha-D-mannose 1-phosphate = D-mannose 6-phosphate</text>
        <dbReference type="Rhea" id="RHEA:11140"/>
        <dbReference type="ChEBI" id="CHEBI:58409"/>
        <dbReference type="ChEBI" id="CHEBI:58735"/>
        <dbReference type="EC" id="5.4.2.8"/>
    </reaction>
</comment>
<dbReference type="EC" id="5.4.2.8" evidence="5 10"/>
<comment type="caution">
    <text evidence="11">The sequence shown here is derived from an EMBL/GenBank/DDBJ whole genome shotgun (WGS) entry which is preliminary data.</text>
</comment>
<comment type="subunit">
    <text evidence="4 10">Homodimer.</text>
</comment>
<dbReference type="NCBIfam" id="TIGR01484">
    <property type="entry name" value="HAD-SF-IIB"/>
    <property type="match status" value="1"/>
</dbReference>
<gene>
    <name evidence="11" type="primary">PMM1</name>
    <name evidence="11" type="ORF">PMZ80_004695</name>
</gene>
<dbReference type="Proteomes" id="UP001334248">
    <property type="component" value="Unassembled WGS sequence"/>
</dbReference>
<comment type="pathway">
    <text evidence="2 10">Nucleotide-sugar biosynthesis; GDP-alpha-D-mannose biosynthesis; alpha-D-mannose 1-phosphate from D-fructose 6-phosphate: step 2/2.</text>
</comment>
<name>A0ABR0RTF7_9EURO</name>
<dbReference type="SFLD" id="SFLDF00445">
    <property type="entry name" value="alpha-phosphomannomutase"/>
    <property type="match status" value="1"/>
</dbReference>
<comment type="subcellular location">
    <subcellularLocation>
        <location evidence="1 10">Cytoplasm</location>
    </subcellularLocation>
</comment>
<evidence type="ECO:0000256" key="7">
    <source>
        <dbReference type="ARBA" id="ARBA00022723"/>
    </source>
</evidence>
<evidence type="ECO:0000256" key="3">
    <source>
        <dbReference type="ARBA" id="ARBA00009736"/>
    </source>
</evidence>
<dbReference type="SFLD" id="SFLDG01143">
    <property type="entry name" value="C2.B.3:_Phosphomannomutase_Lik"/>
    <property type="match status" value="1"/>
</dbReference>
<evidence type="ECO:0000256" key="5">
    <source>
        <dbReference type="ARBA" id="ARBA00012730"/>
    </source>
</evidence>
<dbReference type="InterPro" id="IPR043169">
    <property type="entry name" value="PMM_cap"/>
</dbReference>
<keyword evidence="12" id="KW-1185">Reference proteome</keyword>
<evidence type="ECO:0000256" key="4">
    <source>
        <dbReference type="ARBA" id="ARBA00011738"/>
    </source>
</evidence>
<dbReference type="InterPro" id="IPR023214">
    <property type="entry name" value="HAD_sf"/>
</dbReference>
<dbReference type="PANTHER" id="PTHR10466:SF0">
    <property type="entry name" value="PHOSPHOMANNOMUTASE"/>
    <property type="match status" value="1"/>
</dbReference>
<dbReference type="Pfam" id="PF03332">
    <property type="entry name" value="PMM"/>
    <property type="match status" value="1"/>
</dbReference>
<dbReference type="InterPro" id="IPR006379">
    <property type="entry name" value="HAD-SF_hydro_IIB"/>
</dbReference>
<keyword evidence="6 10" id="KW-0963">Cytoplasm</keyword>
<protein>
    <recommendedName>
        <fullName evidence="5 10">Phosphomannomutase</fullName>
        <ecNumber evidence="5 10">5.4.2.8</ecNumber>
    </recommendedName>
</protein>
<dbReference type="GO" id="GO:0004615">
    <property type="term" value="F:phosphomannomutase activity"/>
    <property type="evidence" value="ECO:0007669"/>
    <property type="project" value="UniProtKB-EC"/>
</dbReference>
<evidence type="ECO:0000256" key="1">
    <source>
        <dbReference type="ARBA" id="ARBA00004496"/>
    </source>
</evidence>
<comment type="function">
    <text evidence="10">Involved in the synthesis of the GDP-mannose and dolichol-phosphate-mannose required for a number of critical mannosyl transfer reactions.</text>
</comment>
<dbReference type="InterPro" id="IPR036412">
    <property type="entry name" value="HAD-like_sf"/>
</dbReference>
<evidence type="ECO:0000256" key="8">
    <source>
        <dbReference type="ARBA" id="ARBA00022842"/>
    </source>
</evidence>
<evidence type="ECO:0000256" key="10">
    <source>
        <dbReference type="RuleBase" id="RU361118"/>
    </source>
</evidence>
<dbReference type="Gene3D" id="3.30.1240.20">
    <property type="match status" value="1"/>
</dbReference>
<dbReference type="InterPro" id="IPR005002">
    <property type="entry name" value="PMM"/>
</dbReference>
<evidence type="ECO:0000256" key="2">
    <source>
        <dbReference type="ARBA" id="ARBA00004699"/>
    </source>
</evidence>
<evidence type="ECO:0000313" key="11">
    <source>
        <dbReference type="EMBL" id="KAK5943687.1"/>
    </source>
</evidence>
<evidence type="ECO:0000256" key="9">
    <source>
        <dbReference type="ARBA" id="ARBA00023235"/>
    </source>
</evidence>
<accession>A0ABR0RTF7</accession>
<dbReference type="RefSeq" id="XP_064731777.1">
    <property type="nucleotide sequence ID" value="XM_064873119.1"/>
</dbReference>
<proteinExistence type="inferred from homology"/>
<dbReference type="Gene3D" id="3.40.50.1000">
    <property type="entry name" value="HAD superfamily/HAD-like"/>
    <property type="match status" value="1"/>
</dbReference>
<sequence length="380" mass="44435">MSFPDLKDRPLKDTICLFDVDETLTKARQSVKPEMLDLLLRLRQKCAIGYVGGSDLLKQQEQLGTPSIPVTTLFDFCFPENGLTAFRLGQPLTSTSFIQHLGQEKYQKLAKFCLRYISELEGLPAMTGTFIEFRNGMINVSPVGRNASKAQRDEFNAWDDKNNCRAKFVETLQKEFADLGLTFSIGGQISFDVFPTGWDKTYCLRHVENEKNVSGIEYKNIHFFGDKWFEGGNDHEIYEDPRTIGHAVRDPEHTMELVKELFQLPRQMAQLSDLPIEVLEIILQHLYISFIYTHDRSFFAVMEALPEGQAIGERLFYDTPDTSQWTVKERQWRPLDLEFAKRRHRYWASVWGMNWGLQEYTRVKRRSYERGRLWWQDGRR</sequence>
<evidence type="ECO:0000313" key="12">
    <source>
        <dbReference type="Proteomes" id="UP001334248"/>
    </source>
</evidence>
<reference evidence="11 12" key="1">
    <citation type="journal article" date="2023" name="Res Sq">
        <title>Genomic and morphological characterization of Knufia obscura isolated from the Mars 2020 spacecraft assembly facility.</title>
        <authorList>
            <person name="Chander A.M."/>
            <person name="Teixeira M.M."/>
            <person name="Singh N.K."/>
            <person name="Williams M.P."/>
            <person name="Parker C.W."/>
            <person name="Leo P."/>
            <person name="Stajich J.E."/>
            <person name="Torok T."/>
            <person name="Tighe S."/>
            <person name="Mason C.E."/>
            <person name="Venkateswaran K."/>
        </authorList>
    </citation>
    <scope>NUCLEOTIDE SEQUENCE [LARGE SCALE GENOMIC DNA]</scope>
    <source>
        <strain evidence="11 12">CCFEE 5817</strain>
    </source>
</reference>
<keyword evidence="7" id="KW-0479">Metal-binding</keyword>
<evidence type="ECO:0000256" key="6">
    <source>
        <dbReference type="ARBA" id="ARBA00022490"/>
    </source>
</evidence>
<dbReference type="SUPFAM" id="SSF56784">
    <property type="entry name" value="HAD-like"/>
    <property type="match status" value="1"/>
</dbReference>
<dbReference type="CDD" id="cd02585">
    <property type="entry name" value="HAD_PMM"/>
    <property type="match status" value="1"/>
</dbReference>
<dbReference type="GeneID" id="89998144"/>
<comment type="similarity">
    <text evidence="3 10">Belongs to the eukaryotic PMM family.</text>
</comment>
<organism evidence="11 12">
    <name type="scientific">Knufia obscura</name>
    <dbReference type="NCBI Taxonomy" id="1635080"/>
    <lineage>
        <taxon>Eukaryota</taxon>
        <taxon>Fungi</taxon>
        <taxon>Dikarya</taxon>
        <taxon>Ascomycota</taxon>
        <taxon>Pezizomycotina</taxon>
        <taxon>Eurotiomycetes</taxon>
        <taxon>Chaetothyriomycetidae</taxon>
        <taxon>Chaetothyriales</taxon>
        <taxon>Trichomeriaceae</taxon>
        <taxon>Knufia</taxon>
    </lineage>
</organism>
<dbReference type="SFLD" id="SFLDS00003">
    <property type="entry name" value="Haloacid_Dehalogenase"/>
    <property type="match status" value="1"/>
</dbReference>